<proteinExistence type="predicted"/>
<evidence type="ECO:0000313" key="1">
    <source>
        <dbReference type="EMBL" id="TKR60620.1"/>
    </source>
</evidence>
<dbReference type="AlphaFoldDB" id="A0A4U5LWQ4"/>
<comment type="caution">
    <text evidence="1">The sequence shown here is derived from an EMBL/GenBank/DDBJ whole genome shotgun (WGS) entry which is preliminary data.</text>
</comment>
<sequence>MMSSTRKSSESSKIRCLRSNSITCHEHPECREDYGRAAKGDERRSEIPQRACAKGWSWHDVPERVILWIWCCFHVEWLCLMCEGGEGIVWRPASGCFKQFFVCASNGSDRGGCAFVFG</sequence>
<dbReference type="EMBL" id="AZBU02000011">
    <property type="protein sequence ID" value="TKR60620.1"/>
    <property type="molecule type" value="Genomic_DNA"/>
</dbReference>
<accession>A0A4U5LWQ4</accession>
<reference evidence="1 2" key="1">
    <citation type="journal article" date="2015" name="Genome Biol.">
        <title>Comparative genomics of Steinernema reveals deeply conserved gene regulatory networks.</title>
        <authorList>
            <person name="Dillman A.R."/>
            <person name="Macchietto M."/>
            <person name="Porter C.F."/>
            <person name="Rogers A."/>
            <person name="Williams B."/>
            <person name="Antoshechkin I."/>
            <person name="Lee M.M."/>
            <person name="Goodwin Z."/>
            <person name="Lu X."/>
            <person name="Lewis E.E."/>
            <person name="Goodrich-Blair H."/>
            <person name="Stock S.P."/>
            <person name="Adams B.J."/>
            <person name="Sternberg P.W."/>
            <person name="Mortazavi A."/>
        </authorList>
    </citation>
    <scope>NUCLEOTIDE SEQUENCE [LARGE SCALE GENOMIC DNA]</scope>
    <source>
        <strain evidence="1 2">ALL</strain>
    </source>
</reference>
<gene>
    <name evidence="1" type="ORF">L596_027842</name>
</gene>
<protein>
    <submittedName>
        <fullName evidence="1">Uncharacterized protein</fullName>
    </submittedName>
</protein>
<evidence type="ECO:0000313" key="2">
    <source>
        <dbReference type="Proteomes" id="UP000298663"/>
    </source>
</evidence>
<keyword evidence="2" id="KW-1185">Reference proteome</keyword>
<organism evidence="1 2">
    <name type="scientific">Steinernema carpocapsae</name>
    <name type="common">Entomopathogenic nematode</name>
    <dbReference type="NCBI Taxonomy" id="34508"/>
    <lineage>
        <taxon>Eukaryota</taxon>
        <taxon>Metazoa</taxon>
        <taxon>Ecdysozoa</taxon>
        <taxon>Nematoda</taxon>
        <taxon>Chromadorea</taxon>
        <taxon>Rhabditida</taxon>
        <taxon>Tylenchina</taxon>
        <taxon>Panagrolaimomorpha</taxon>
        <taxon>Strongyloidoidea</taxon>
        <taxon>Steinernematidae</taxon>
        <taxon>Steinernema</taxon>
    </lineage>
</organism>
<name>A0A4U5LWQ4_STECR</name>
<reference evidence="1 2" key="2">
    <citation type="journal article" date="2019" name="G3 (Bethesda)">
        <title>Hybrid Assembly of the Genome of the Entomopathogenic Nematode Steinernema carpocapsae Identifies the X-Chromosome.</title>
        <authorList>
            <person name="Serra L."/>
            <person name="Macchietto M."/>
            <person name="Macias-Munoz A."/>
            <person name="McGill C.J."/>
            <person name="Rodriguez I.M."/>
            <person name="Rodriguez B."/>
            <person name="Murad R."/>
            <person name="Mortazavi A."/>
        </authorList>
    </citation>
    <scope>NUCLEOTIDE SEQUENCE [LARGE SCALE GENOMIC DNA]</scope>
    <source>
        <strain evidence="1 2">ALL</strain>
    </source>
</reference>
<dbReference type="Proteomes" id="UP000298663">
    <property type="component" value="Unassembled WGS sequence"/>
</dbReference>